<keyword evidence="5 7" id="KW-0472">Membrane</keyword>
<feature type="transmembrane region" description="Helical" evidence="7">
    <location>
        <begin position="307"/>
        <end position="333"/>
    </location>
</feature>
<dbReference type="GO" id="GO:0022857">
    <property type="term" value="F:transmembrane transporter activity"/>
    <property type="evidence" value="ECO:0007669"/>
    <property type="project" value="InterPro"/>
</dbReference>
<evidence type="ECO:0000256" key="5">
    <source>
        <dbReference type="ARBA" id="ARBA00023136"/>
    </source>
</evidence>
<evidence type="ECO:0000256" key="3">
    <source>
        <dbReference type="ARBA" id="ARBA00022692"/>
    </source>
</evidence>
<sequence length="504" mass="54609">MSGLLFKEKGVERSDETRSLMDPRTVSSTSEAVDVGAVEVETDAMNIDAVINLLDWGNFHWLLLLQCGLSWACDAAEMMLLSFLVPRITPVLMPNASKSERDHYGFLLSAMTFAGIWLGALIFGKVSDRLGRKRGYLISTAVVGGFGLLCSTAQTMEFLIAMRTIVGVGLGGVTCGVTLFSETVAEKYRGASIILSIGALWTFGCVFETCVAWFCFSLSGTQWRLFLVLSAMPSISLLAMFPWLVESPRYLVVTGQMDKAVEVLKLAAQKNKVRLPHNFKLVAPKRPAHNQSHLRTLLGKKLRVTTLLLWGLWFCSVISYYGLSFVTPLYFSFQNGNEYVVTLLSALAEIPGMVATSYLVDRIGRKKTKAVMFSAGGAATLVLSFNSLPFGVLTLAAIVGRGSVLGAFNDLYVYTPEVYPTTSRAFGLGLCSAVARIAGIIVSYISFANESASEAASAVLVYSIAAFAGAVLSMMLPYETKGRKLEDNDTDNSAGTLEAGDERD</sequence>
<feature type="transmembrane region" description="Helical" evidence="7">
    <location>
        <begin position="459"/>
        <end position="478"/>
    </location>
</feature>
<dbReference type="Proteomes" id="UP001472866">
    <property type="component" value="Chromosome 07"/>
</dbReference>
<dbReference type="InterPro" id="IPR020846">
    <property type="entry name" value="MFS_dom"/>
</dbReference>
<feature type="region of interest" description="Disordered" evidence="6">
    <location>
        <begin position="1"/>
        <end position="23"/>
    </location>
</feature>
<dbReference type="PANTHER" id="PTHR23511:SF5">
    <property type="entry name" value="MAJOR FACILITATOR-TYPE TRANSPORTER HXNZ-RELATED"/>
    <property type="match status" value="1"/>
</dbReference>
<evidence type="ECO:0000256" key="7">
    <source>
        <dbReference type="SAM" id="Phobius"/>
    </source>
</evidence>
<protein>
    <submittedName>
        <fullName evidence="9">Synaptic vesicle 2-related protein</fullName>
    </submittedName>
</protein>
<organism evidence="9 10">
    <name type="scientific">Chloropicon roscoffensis</name>
    <dbReference type="NCBI Taxonomy" id="1461544"/>
    <lineage>
        <taxon>Eukaryota</taxon>
        <taxon>Viridiplantae</taxon>
        <taxon>Chlorophyta</taxon>
        <taxon>Chloropicophyceae</taxon>
        <taxon>Chloropicales</taxon>
        <taxon>Chloropicaceae</taxon>
        <taxon>Chloropicon</taxon>
    </lineage>
</organism>
<gene>
    <name evidence="9" type="ORF">HKI87_07g50220</name>
</gene>
<evidence type="ECO:0000256" key="4">
    <source>
        <dbReference type="ARBA" id="ARBA00022989"/>
    </source>
</evidence>
<evidence type="ECO:0000313" key="9">
    <source>
        <dbReference type="EMBL" id="WZN63473.1"/>
    </source>
</evidence>
<keyword evidence="10" id="KW-1185">Reference proteome</keyword>
<feature type="transmembrane region" description="Helical" evidence="7">
    <location>
        <begin position="339"/>
        <end position="359"/>
    </location>
</feature>
<evidence type="ECO:0000256" key="6">
    <source>
        <dbReference type="SAM" id="MobiDB-lite"/>
    </source>
</evidence>
<dbReference type="InterPro" id="IPR005828">
    <property type="entry name" value="MFS_sugar_transport-like"/>
</dbReference>
<feature type="transmembrane region" description="Helical" evidence="7">
    <location>
        <begin position="425"/>
        <end position="447"/>
    </location>
</feature>
<proteinExistence type="predicted"/>
<dbReference type="SUPFAM" id="SSF103473">
    <property type="entry name" value="MFS general substrate transporter"/>
    <property type="match status" value="1"/>
</dbReference>
<dbReference type="AlphaFoldDB" id="A0AAX4PB84"/>
<feature type="transmembrane region" description="Helical" evidence="7">
    <location>
        <begin position="160"/>
        <end position="181"/>
    </location>
</feature>
<feature type="region of interest" description="Disordered" evidence="6">
    <location>
        <begin position="485"/>
        <end position="504"/>
    </location>
</feature>
<dbReference type="Gene3D" id="1.20.1250.20">
    <property type="entry name" value="MFS general substrate transporter like domains"/>
    <property type="match status" value="1"/>
</dbReference>
<feature type="transmembrane region" description="Helical" evidence="7">
    <location>
        <begin position="104"/>
        <end position="123"/>
    </location>
</feature>
<dbReference type="PROSITE" id="PS50850">
    <property type="entry name" value="MFS"/>
    <property type="match status" value="1"/>
</dbReference>
<keyword evidence="3 7" id="KW-0812">Transmembrane</keyword>
<dbReference type="EMBL" id="CP151507">
    <property type="protein sequence ID" value="WZN63473.1"/>
    <property type="molecule type" value="Genomic_DNA"/>
</dbReference>
<feature type="transmembrane region" description="Helical" evidence="7">
    <location>
        <begin position="135"/>
        <end position="154"/>
    </location>
</feature>
<reference evidence="9 10" key="1">
    <citation type="submission" date="2024-03" db="EMBL/GenBank/DDBJ databases">
        <title>Complete genome sequence of the green alga Chloropicon roscoffensis RCC1871.</title>
        <authorList>
            <person name="Lemieux C."/>
            <person name="Pombert J.-F."/>
            <person name="Otis C."/>
            <person name="Turmel M."/>
        </authorList>
    </citation>
    <scope>NUCLEOTIDE SEQUENCE [LARGE SCALE GENOMIC DNA]</scope>
    <source>
        <strain evidence="9 10">RCC1871</strain>
    </source>
</reference>
<accession>A0AAX4PB84</accession>
<feature type="transmembrane region" description="Helical" evidence="7">
    <location>
        <begin position="193"/>
        <end position="219"/>
    </location>
</feature>
<keyword evidence="4 7" id="KW-1133">Transmembrane helix</keyword>
<dbReference type="InterPro" id="IPR036259">
    <property type="entry name" value="MFS_trans_sf"/>
</dbReference>
<dbReference type="PANTHER" id="PTHR23511">
    <property type="entry name" value="SYNAPTIC VESICLE GLYCOPROTEIN 2"/>
    <property type="match status" value="1"/>
</dbReference>
<feature type="transmembrane region" description="Helical" evidence="7">
    <location>
        <begin position="225"/>
        <end position="245"/>
    </location>
</feature>
<feature type="compositionally biased region" description="Basic and acidic residues" evidence="6">
    <location>
        <begin position="1"/>
        <end position="21"/>
    </location>
</feature>
<feature type="domain" description="Major facilitator superfamily (MFS) profile" evidence="8">
    <location>
        <begin position="63"/>
        <end position="481"/>
    </location>
</feature>
<comment type="subcellular location">
    <subcellularLocation>
        <location evidence="1">Membrane</location>
        <topology evidence="1">Multi-pass membrane protein</topology>
    </subcellularLocation>
</comment>
<evidence type="ECO:0000256" key="2">
    <source>
        <dbReference type="ARBA" id="ARBA00022448"/>
    </source>
</evidence>
<evidence type="ECO:0000313" key="10">
    <source>
        <dbReference type="Proteomes" id="UP001472866"/>
    </source>
</evidence>
<evidence type="ECO:0000256" key="1">
    <source>
        <dbReference type="ARBA" id="ARBA00004141"/>
    </source>
</evidence>
<keyword evidence="2" id="KW-0813">Transport</keyword>
<evidence type="ECO:0000259" key="8">
    <source>
        <dbReference type="PROSITE" id="PS50850"/>
    </source>
</evidence>
<name>A0AAX4PB84_9CHLO</name>
<dbReference type="Pfam" id="PF00083">
    <property type="entry name" value="Sugar_tr"/>
    <property type="match status" value="1"/>
</dbReference>
<dbReference type="GO" id="GO:0016020">
    <property type="term" value="C:membrane"/>
    <property type="evidence" value="ECO:0007669"/>
    <property type="project" value="UniProtKB-SubCell"/>
</dbReference>